<keyword evidence="4" id="KW-1185">Reference proteome</keyword>
<dbReference type="Gramene" id="PNT68143">
    <property type="protein sequence ID" value="PNT68143"/>
    <property type="gene ID" value="BRADI_3g36546v3"/>
</dbReference>
<dbReference type="InParanoid" id="A0A2K2D1L5"/>
<dbReference type="AlphaFoldDB" id="A0A2K2D1L5"/>
<evidence type="ECO:0000313" key="2">
    <source>
        <dbReference type="EMBL" id="PNT68143.1"/>
    </source>
</evidence>
<dbReference type="InterPro" id="IPR053772">
    <property type="entry name" value="At1g61320/At1g61330-like"/>
</dbReference>
<dbReference type="Pfam" id="PF23622">
    <property type="entry name" value="LRR_At1g61320_AtMIF1"/>
    <property type="match status" value="2"/>
</dbReference>
<evidence type="ECO:0000313" key="3">
    <source>
        <dbReference type="EnsemblPlants" id="PNT68143"/>
    </source>
</evidence>
<protein>
    <recommendedName>
        <fullName evidence="1">At1g61320/AtMIF1 LRR domain-containing protein</fullName>
    </recommendedName>
</protein>
<dbReference type="PANTHER" id="PTHR34145">
    <property type="entry name" value="OS02G0105600 PROTEIN"/>
    <property type="match status" value="1"/>
</dbReference>
<proteinExistence type="predicted"/>
<reference evidence="2 3" key="1">
    <citation type="journal article" date="2010" name="Nature">
        <title>Genome sequencing and analysis of the model grass Brachypodium distachyon.</title>
        <authorList>
            <consortium name="International Brachypodium Initiative"/>
        </authorList>
    </citation>
    <scope>NUCLEOTIDE SEQUENCE [LARGE SCALE GENOMIC DNA]</scope>
    <source>
        <strain evidence="2 3">Bd21</strain>
    </source>
</reference>
<feature type="domain" description="At1g61320/AtMIF1 LRR" evidence="1">
    <location>
        <begin position="205"/>
        <end position="436"/>
    </location>
</feature>
<feature type="domain" description="At1g61320/AtMIF1 LRR" evidence="1">
    <location>
        <begin position="59"/>
        <end position="203"/>
    </location>
</feature>
<dbReference type="PANTHER" id="PTHR34145:SF33">
    <property type="entry name" value="FBD DOMAIN-CONTAINING PROTEIN"/>
    <property type="match status" value="1"/>
</dbReference>
<evidence type="ECO:0000259" key="1">
    <source>
        <dbReference type="Pfam" id="PF23622"/>
    </source>
</evidence>
<evidence type="ECO:0000313" key="4">
    <source>
        <dbReference type="Proteomes" id="UP000008810"/>
    </source>
</evidence>
<reference evidence="2" key="2">
    <citation type="submission" date="2017-06" db="EMBL/GenBank/DDBJ databases">
        <title>WGS assembly of Brachypodium distachyon.</title>
        <authorList>
            <consortium name="The International Brachypodium Initiative"/>
            <person name="Lucas S."/>
            <person name="Harmon-Smith M."/>
            <person name="Lail K."/>
            <person name="Tice H."/>
            <person name="Grimwood J."/>
            <person name="Bruce D."/>
            <person name="Barry K."/>
            <person name="Shu S."/>
            <person name="Lindquist E."/>
            <person name="Wang M."/>
            <person name="Pitluck S."/>
            <person name="Vogel J.P."/>
            <person name="Garvin D.F."/>
            <person name="Mockler T.C."/>
            <person name="Schmutz J."/>
            <person name="Rokhsar D."/>
            <person name="Bevan M.W."/>
        </authorList>
    </citation>
    <scope>NUCLEOTIDE SEQUENCE</scope>
    <source>
        <strain evidence="2">Bd21</strain>
    </source>
</reference>
<dbReference type="STRING" id="15368.A0A2K2D1L5"/>
<dbReference type="InterPro" id="IPR032675">
    <property type="entry name" value="LRR_dom_sf"/>
</dbReference>
<dbReference type="EMBL" id="CM000882">
    <property type="protein sequence ID" value="PNT68143.1"/>
    <property type="molecule type" value="Genomic_DNA"/>
</dbReference>
<dbReference type="SUPFAM" id="SSF52047">
    <property type="entry name" value="RNI-like"/>
    <property type="match status" value="1"/>
</dbReference>
<organism evidence="2">
    <name type="scientific">Brachypodium distachyon</name>
    <name type="common">Purple false brome</name>
    <name type="synonym">Trachynia distachya</name>
    <dbReference type="NCBI Taxonomy" id="15368"/>
    <lineage>
        <taxon>Eukaryota</taxon>
        <taxon>Viridiplantae</taxon>
        <taxon>Streptophyta</taxon>
        <taxon>Embryophyta</taxon>
        <taxon>Tracheophyta</taxon>
        <taxon>Spermatophyta</taxon>
        <taxon>Magnoliopsida</taxon>
        <taxon>Liliopsida</taxon>
        <taxon>Poales</taxon>
        <taxon>Poaceae</taxon>
        <taxon>BOP clade</taxon>
        <taxon>Pooideae</taxon>
        <taxon>Stipodae</taxon>
        <taxon>Brachypodieae</taxon>
        <taxon>Brachypodium</taxon>
    </lineage>
</organism>
<dbReference type="Gene3D" id="3.80.10.10">
    <property type="entry name" value="Ribonuclease Inhibitor"/>
    <property type="match status" value="1"/>
</dbReference>
<name>A0A2K2D1L5_BRADI</name>
<gene>
    <name evidence="2" type="ORF">BRADI_3g36546v3</name>
</gene>
<dbReference type="EnsemblPlants" id="PNT68143">
    <property type="protein sequence ID" value="PNT68143"/>
    <property type="gene ID" value="BRADI_3g36546v3"/>
</dbReference>
<dbReference type="InterPro" id="IPR055357">
    <property type="entry name" value="LRR_At1g61320_AtMIF1"/>
</dbReference>
<dbReference type="Proteomes" id="UP000008810">
    <property type="component" value="Chromosome 3"/>
</dbReference>
<sequence>MLLQDILNHIHSLMPVQDAARAACVSRQFVRSWRGYSNLKLNALTLGLIDKNPKKEKSILLTNNGVKVKTLDLDLSDCNNISPSDLDRWLRITVKSGIKELTLGLCLFMSKKYSFPCLVLSDEAAASSIRSLRLTGCVFHPTTTLGCSSNLKRLDLCSVHITENGLQHVLSKSFALEWLQIFLCSNIISLRIPSMLQQLKHLKHYYGTLVDFSVGDPLQLKDVKMSSFLTSGTLSYARAKLPSIARNVESLTLCSFNENVNAPMPPSKLLHLKNLEITLLGTVAAFFPCYDLFSMVSFLDASPALESFVLRASRYPYISLGAIYVLHLVKTGALRHGPVVGDYDEAYLRRKPGCRHERLRQVMITGFCSAKSLVELVIYILESTPSLKRLTLDTTQGPDRKCGSGGCDQIQVSKAVEAASRYIAGKVPPTVAFQVL</sequence>
<dbReference type="OrthoDB" id="613853at2759"/>
<accession>A0A2K2D1L5</accession>
<reference evidence="3" key="3">
    <citation type="submission" date="2018-08" db="UniProtKB">
        <authorList>
            <consortium name="EnsemblPlants"/>
        </authorList>
    </citation>
    <scope>IDENTIFICATION</scope>
    <source>
        <strain evidence="3">cv. Bd21</strain>
    </source>
</reference>